<keyword evidence="2 5" id="KW-0328">Glycosyltransferase</keyword>
<dbReference type="CDD" id="cd00761">
    <property type="entry name" value="Glyco_tranf_GTA_type"/>
    <property type="match status" value="1"/>
</dbReference>
<dbReference type="Pfam" id="PF00535">
    <property type="entry name" value="Glycos_transf_2"/>
    <property type="match status" value="1"/>
</dbReference>
<comment type="similarity">
    <text evidence="1">Belongs to the glycosyltransferase 2 family.</text>
</comment>
<evidence type="ECO:0000256" key="2">
    <source>
        <dbReference type="ARBA" id="ARBA00022676"/>
    </source>
</evidence>
<dbReference type="PANTHER" id="PTHR22916:SF51">
    <property type="entry name" value="GLYCOSYLTRANSFERASE EPSH-RELATED"/>
    <property type="match status" value="1"/>
</dbReference>
<accession>A0ABY4RSX7</accession>
<evidence type="ECO:0000256" key="3">
    <source>
        <dbReference type="ARBA" id="ARBA00022679"/>
    </source>
</evidence>
<evidence type="ECO:0000313" key="6">
    <source>
        <dbReference type="Proteomes" id="UP001057134"/>
    </source>
</evidence>
<dbReference type="RefSeq" id="WP_249861293.1">
    <property type="nucleotide sequence ID" value="NZ_CP027059.1"/>
</dbReference>
<reference evidence="5" key="2">
    <citation type="journal article" date="2021" name="J Anim Sci Technol">
        <title>Complete genome sequence of Paenibacillus konkukensis sp. nov. SK3146 as a potential probiotic strain.</title>
        <authorList>
            <person name="Jung H.I."/>
            <person name="Park S."/>
            <person name="Niu K.M."/>
            <person name="Lee S.W."/>
            <person name="Kothari D."/>
            <person name="Yi K.J."/>
            <person name="Kim S.K."/>
        </authorList>
    </citation>
    <scope>NUCLEOTIDE SEQUENCE</scope>
    <source>
        <strain evidence="5">SK3146</strain>
    </source>
</reference>
<dbReference type="Gene3D" id="3.90.550.10">
    <property type="entry name" value="Spore Coat Polysaccharide Biosynthesis Protein SpsA, Chain A"/>
    <property type="match status" value="1"/>
</dbReference>
<sequence length="346" mass="39554">MKAKVSVIIPVYNAERYLAECIESLMKQSLQECEFLFIDDGSTDRSAGLIETYAGQDRRIQLIRQDNQGVSAARNTGLRVASGEYVGFVDADDYIEPDMMAVLYEAAGQYAGDVVISNFESEIEGHWVQTSYPFLTNRLLDREFVRKEILPYFLRSDQLNSVWNKLYRNQLIQDCGAAFPDKVALGEDGIFNMRVFCHASNAVYLDYCGYHYREVDGSATRNIIGKDYFQRALEVYLTDVPEMKAIPLSREEIRKLKAVRLVHSVMSYVYLYFQAAQKVSFKARFAYVSRMIANPHVQEALAFYADEKAGKLGRYDRWLLEAIRGRSAISLYCITSYSKLRSAANK</sequence>
<dbReference type="PANTHER" id="PTHR22916">
    <property type="entry name" value="GLYCOSYLTRANSFERASE"/>
    <property type="match status" value="1"/>
</dbReference>
<organism evidence="5 6">
    <name type="scientific">Paenibacillus konkukensis</name>
    <dbReference type="NCBI Taxonomy" id="2020716"/>
    <lineage>
        <taxon>Bacteria</taxon>
        <taxon>Bacillati</taxon>
        <taxon>Bacillota</taxon>
        <taxon>Bacilli</taxon>
        <taxon>Bacillales</taxon>
        <taxon>Paenibacillaceae</taxon>
        <taxon>Paenibacillus</taxon>
    </lineage>
</organism>
<reference evidence="5" key="1">
    <citation type="submission" date="2018-02" db="EMBL/GenBank/DDBJ databases">
        <authorList>
            <person name="Kim S.-K."/>
            <person name="Jung H.-I."/>
            <person name="Lee S.-W."/>
        </authorList>
    </citation>
    <scope>NUCLEOTIDE SEQUENCE</scope>
    <source>
        <strain evidence="5">SK3146</strain>
    </source>
</reference>
<dbReference type="EC" id="2.4.-.-" evidence="5"/>
<dbReference type="SUPFAM" id="SSF53448">
    <property type="entry name" value="Nucleotide-diphospho-sugar transferases"/>
    <property type="match status" value="1"/>
</dbReference>
<dbReference type="InterPro" id="IPR029044">
    <property type="entry name" value="Nucleotide-diphossugar_trans"/>
</dbReference>
<evidence type="ECO:0000313" key="5">
    <source>
        <dbReference type="EMBL" id="UQZ85686.1"/>
    </source>
</evidence>
<dbReference type="InterPro" id="IPR001173">
    <property type="entry name" value="Glyco_trans_2-like"/>
</dbReference>
<evidence type="ECO:0000256" key="1">
    <source>
        <dbReference type="ARBA" id="ARBA00006739"/>
    </source>
</evidence>
<keyword evidence="3 5" id="KW-0808">Transferase</keyword>
<keyword evidence="6" id="KW-1185">Reference proteome</keyword>
<dbReference type="EMBL" id="CP027059">
    <property type="protein sequence ID" value="UQZ85686.1"/>
    <property type="molecule type" value="Genomic_DNA"/>
</dbReference>
<evidence type="ECO:0000259" key="4">
    <source>
        <dbReference type="Pfam" id="PF00535"/>
    </source>
</evidence>
<dbReference type="Proteomes" id="UP001057134">
    <property type="component" value="Chromosome"/>
</dbReference>
<protein>
    <submittedName>
        <fullName evidence="5">Glycosyltransferase EpsJ</fullName>
        <ecNumber evidence="5">2.4.-.-</ecNumber>
    </submittedName>
</protein>
<name>A0ABY4RSX7_9BACL</name>
<dbReference type="GO" id="GO:0016757">
    <property type="term" value="F:glycosyltransferase activity"/>
    <property type="evidence" value="ECO:0007669"/>
    <property type="project" value="UniProtKB-KW"/>
</dbReference>
<feature type="domain" description="Glycosyltransferase 2-like" evidence="4">
    <location>
        <begin position="6"/>
        <end position="126"/>
    </location>
</feature>
<proteinExistence type="inferred from homology"/>
<gene>
    <name evidence="5" type="primary">epsJ_2</name>
    <name evidence="5" type="ORF">SK3146_04975</name>
</gene>